<feature type="region of interest" description="Disordered" evidence="1">
    <location>
        <begin position="1"/>
        <end position="23"/>
    </location>
</feature>
<feature type="domain" description="Glycoside hydrolase 123 catalytic" evidence="2">
    <location>
        <begin position="207"/>
        <end position="539"/>
    </location>
</feature>
<name>A0AAE3E435_9FIRM</name>
<evidence type="ECO:0000313" key="4">
    <source>
        <dbReference type="Proteomes" id="UP001198200"/>
    </source>
</evidence>
<organism evidence="3 4">
    <name type="scientific">Anthropogastromicrobium aceti</name>
    <dbReference type="NCBI Taxonomy" id="2981768"/>
    <lineage>
        <taxon>Bacteria</taxon>
        <taxon>Bacillati</taxon>
        <taxon>Bacillota</taxon>
        <taxon>Clostridia</taxon>
        <taxon>Lachnospirales</taxon>
        <taxon>Lachnospiraceae</taxon>
        <taxon>Anthropogastromicrobium</taxon>
    </lineage>
</organism>
<evidence type="ECO:0000259" key="2">
    <source>
        <dbReference type="Pfam" id="PF13320"/>
    </source>
</evidence>
<dbReference type="Gene3D" id="3.20.20.80">
    <property type="entry name" value="Glycosidases"/>
    <property type="match status" value="1"/>
</dbReference>
<dbReference type="Proteomes" id="UP001198200">
    <property type="component" value="Unassembled WGS sequence"/>
</dbReference>
<accession>A0AAE3E435</accession>
<evidence type="ECO:0000256" key="1">
    <source>
        <dbReference type="SAM" id="MobiDB-lite"/>
    </source>
</evidence>
<comment type="caution">
    <text evidence="3">The sequence shown here is derived from an EMBL/GenBank/DDBJ whole genome shotgun (WGS) entry which is preliminary data.</text>
</comment>
<evidence type="ECO:0000313" key="3">
    <source>
        <dbReference type="EMBL" id="MCC2221385.1"/>
    </source>
</evidence>
<reference evidence="3 4" key="1">
    <citation type="submission" date="2021-10" db="EMBL/GenBank/DDBJ databases">
        <title>Anaerobic single-cell dispensing facilitates the cultivation of human gut bacteria.</title>
        <authorList>
            <person name="Afrizal A."/>
        </authorList>
    </citation>
    <scope>NUCLEOTIDE SEQUENCE [LARGE SCALE GENOMIC DNA]</scope>
    <source>
        <strain evidence="3 4">CLA-AA-H224</strain>
    </source>
</reference>
<proteinExistence type="predicted"/>
<keyword evidence="4" id="KW-1185">Reference proteome</keyword>
<feature type="compositionally biased region" description="Basic residues" evidence="1">
    <location>
        <begin position="1"/>
        <end position="11"/>
    </location>
</feature>
<protein>
    <submittedName>
        <fullName evidence="3">DUF4091 domain-containing protein</fullName>
    </submittedName>
</protein>
<dbReference type="EMBL" id="JAJEQN010000013">
    <property type="protein sequence ID" value="MCC2221385.1"/>
    <property type="molecule type" value="Genomic_DNA"/>
</dbReference>
<sequence length="591" mass="68124">MHGGVRGRRQKPPPTRSHSDNWEKKIMTGNKEAYFYLASSLEKIFPDTECVKKNDQHTISIFKGELPAFLLVYGSSSNYDGDRKRFAEGFTYEIKGSPSPVRVRDVELVPSAFPCYEQTDEWYLKSQPGLFPDLLCPRETNFVRLIPGQTRSLWIDFLDTSAIVPGTYQVDILIYGKDEKEPYQILTVNLNVLDKVLSEQTLIHTEWFHADCLADYYHIPVFSEKHWEIMEAQIALAGKELGINMLLTPIFTPPLDTAVGGERTTVQLIDIVQDADGSYKFDWSRLKRWCDLCLRNGIKYLEIPHLFTQWGAKAAPKIVVTVDGKNIKKFGWHTPALDSSYQSFLKQFLPELQSKLIEFGYDRDHVFFHISDEPGMDCLESYKAARESVKESLKGWQVVDALSEYSFYEKGIVQHPIVSSNHISVFLKNKVPQPWVYYCCGQSVTVPNRFFAMPSWRNRIMGVLMYLHGIKGFLHWGFNFYNSQYSISHIDPFFNTHASYAFPSGDAFLVYPGPDEKPMSSIRAQVQREALDDLNALTTLESVVGRERVVALIMENAEEPFDFEHYPHLADYILHLRERMAEIFIQEEQKY</sequence>
<dbReference type="InterPro" id="IPR017853">
    <property type="entry name" value="GH"/>
</dbReference>
<dbReference type="SUPFAM" id="SSF51445">
    <property type="entry name" value="(Trans)glycosidases"/>
    <property type="match status" value="1"/>
</dbReference>
<gene>
    <name evidence="3" type="ORF">LKD48_06975</name>
</gene>
<dbReference type="InterPro" id="IPR025150">
    <property type="entry name" value="GH123_cat"/>
</dbReference>
<dbReference type="Pfam" id="PF13320">
    <property type="entry name" value="GH123_cat"/>
    <property type="match status" value="1"/>
</dbReference>
<dbReference type="AlphaFoldDB" id="A0AAE3E435"/>